<feature type="transmembrane region" description="Helical" evidence="1">
    <location>
        <begin position="12"/>
        <end position="38"/>
    </location>
</feature>
<organism evidence="2 3">
    <name type="scientific">Clunio marinus</name>
    <dbReference type="NCBI Taxonomy" id="568069"/>
    <lineage>
        <taxon>Eukaryota</taxon>
        <taxon>Metazoa</taxon>
        <taxon>Ecdysozoa</taxon>
        <taxon>Arthropoda</taxon>
        <taxon>Hexapoda</taxon>
        <taxon>Insecta</taxon>
        <taxon>Pterygota</taxon>
        <taxon>Neoptera</taxon>
        <taxon>Endopterygota</taxon>
        <taxon>Diptera</taxon>
        <taxon>Nematocera</taxon>
        <taxon>Chironomoidea</taxon>
        <taxon>Chironomidae</taxon>
        <taxon>Clunio</taxon>
    </lineage>
</organism>
<sequence>MEANCFCCQFSLNTAGIIIGVYEIVQYTLLFFFALHFFKDDSDVLTFGTCLCALIIASALLVYGSFKNIRRYVVSWIVVVVMIVLIQLMILFDVIPVVSKKSTGTSDKSYLYTGLELFLLEGIYAFFDYDSKKNKGICKQEDCKASITIGPFCSGPGPEQTKFDTSDLSRNHIRFDLMFSCFQSQFLIKLSHRMKSKLKTFFIISTLIYAVAKLLQFSVYLETIVNVIQDEDCSSCITEYFEMAFIISIFVPLGFLVYGVIKLKQSYVGIWLVVHIILLCYHCFIQYMIRFEGNSHEYSKETIISKTIELLSHRESEVKSNKTKIMLYKNICGINLNLIKSALVIGCYDIFAIIMLIIVEVEYFSQILRIVLGTLFLIQIFAYNVFENISYRFLYTLLEVFDYVVLISSFFLVLSLYNQLKHRDQNDFTRLQNEV</sequence>
<keyword evidence="3" id="KW-1185">Reference proteome</keyword>
<feature type="transmembrane region" description="Helical" evidence="1">
    <location>
        <begin position="110"/>
        <end position="127"/>
    </location>
</feature>
<proteinExistence type="predicted"/>
<feature type="transmembrane region" description="Helical" evidence="1">
    <location>
        <begin position="44"/>
        <end position="66"/>
    </location>
</feature>
<feature type="transmembrane region" description="Helical" evidence="1">
    <location>
        <begin position="240"/>
        <end position="261"/>
    </location>
</feature>
<keyword evidence="1" id="KW-0472">Membrane</keyword>
<feature type="transmembrane region" description="Helical" evidence="1">
    <location>
        <begin position="366"/>
        <end position="386"/>
    </location>
</feature>
<feature type="transmembrane region" description="Helical" evidence="1">
    <location>
        <begin position="268"/>
        <end position="289"/>
    </location>
</feature>
<dbReference type="OrthoDB" id="7785269at2759"/>
<feature type="transmembrane region" description="Helical" evidence="1">
    <location>
        <begin position="392"/>
        <end position="417"/>
    </location>
</feature>
<gene>
    <name evidence="2" type="ORF">CLUMA_CG011654</name>
</gene>
<feature type="transmembrane region" description="Helical" evidence="1">
    <location>
        <begin position="201"/>
        <end position="220"/>
    </location>
</feature>
<dbReference type="AlphaFoldDB" id="A0A1J1IFG5"/>
<dbReference type="Proteomes" id="UP000183832">
    <property type="component" value="Unassembled WGS sequence"/>
</dbReference>
<name>A0A1J1IFG5_9DIPT</name>
<keyword evidence="1" id="KW-1133">Transmembrane helix</keyword>
<evidence type="ECO:0000256" key="1">
    <source>
        <dbReference type="SAM" id="Phobius"/>
    </source>
</evidence>
<keyword evidence="1" id="KW-0812">Transmembrane</keyword>
<protein>
    <submittedName>
        <fullName evidence="2">CLUMA_CG011654, isoform A</fullName>
    </submittedName>
</protein>
<evidence type="ECO:0000313" key="3">
    <source>
        <dbReference type="Proteomes" id="UP000183832"/>
    </source>
</evidence>
<reference evidence="2 3" key="1">
    <citation type="submission" date="2015-04" db="EMBL/GenBank/DDBJ databases">
        <authorList>
            <person name="Syromyatnikov M.Y."/>
            <person name="Popov V.N."/>
        </authorList>
    </citation>
    <scope>NUCLEOTIDE SEQUENCE [LARGE SCALE GENOMIC DNA]</scope>
</reference>
<dbReference type="EMBL" id="CVRI01000047">
    <property type="protein sequence ID" value="CRK98292.1"/>
    <property type="molecule type" value="Genomic_DNA"/>
</dbReference>
<accession>A0A1J1IFG5</accession>
<feature type="transmembrane region" description="Helical" evidence="1">
    <location>
        <begin position="73"/>
        <end position="98"/>
    </location>
</feature>
<feature type="transmembrane region" description="Helical" evidence="1">
    <location>
        <begin position="338"/>
        <end position="359"/>
    </location>
</feature>
<evidence type="ECO:0000313" key="2">
    <source>
        <dbReference type="EMBL" id="CRK98292.1"/>
    </source>
</evidence>